<dbReference type="PANTHER" id="PTHR10314">
    <property type="entry name" value="CYSTATHIONINE BETA-SYNTHASE"/>
    <property type="match status" value="1"/>
</dbReference>
<sequence>MAEIDFDKPLLEKFEQEIWNKIPHLEGGKVVNATPLVDLTSDLKECAKSVYKLDISDLDLKVYGKFDANLLSGSIKVRPAIHIMHDAIKTGKLKSGQTIIEATSGNFGIALGQMSKLGLTVVSLVSRKLQEGVFKELRNEDIRIMDLDMDICPAPGMKDSDADALKAKATAGNVRSQLAELGFDPTIFDNSISEIETLLAAQDIINLAKLLAKIYGFFCPEQYDNELNINAHETITAVEIEQQLKENSDSLEDYRIWCSFGTGGTSGGLSRYMNEKYGKKAIHVVFPVPGQDVAGIRTKAKADGLKLYNPDTYEAEHEVDFGQAKHLLKFFVEKGHNIGESTALALYSILEKLSDGDKGKFIVVVADGIEKYKKNLEAMSKNQRIQVSLDEAASSVQEYDKIIWVHTSYTPKEEGIEMIAKSLGVDKEKIAIPKASTINQLLSTQQIPDELNKDLDGSKGKSLLICMAGNTSLMTAQVLASKGIVTESLNGGITNLPEGQGKNPGQYIKAATE</sequence>
<dbReference type="OrthoDB" id="10138at2157"/>
<dbReference type="RefSeq" id="WP_179360594.1">
    <property type="nucleotide sequence ID" value="NZ_CP026993.1"/>
</dbReference>
<keyword evidence="3" id="KW-1185">Reference proteome</keyword>
<accession>A0A7D5R9H7</accession>
<dbReference type="InterPro" id="IPR036052">
    <property type="entry name" value="TrpB-like_PALP_sf"/>
</dbReference>
<evidence type="ECO:0000313" key="2">
    <source>
        <dbReference type="EMBL" id="QLH03861.1"/>
    </source>
</evidence>
<dbReference type="GeneID" id="56059986"/>
<gene>
    <name evidence="2" type="ORF">C5F47_07955</name>
</gene>
<dbReference type="Pfam" id="PF00291">
    <property type="entry name" value="PALP"/>
    <property type="match status" value="1"/>
</dbReference>
<proteinExistence type="predicted"/>
<dbReference type="KEGG" id="ncl:C5F47_07955"/>
<evidence type="ECO:0000259" key="1">
    <source>
        <dbReference type="Pfam" id="PF00291"/>
    </source>
</evidence>
<feature type="domain" description="Tryptophan synthase beta chain-like PALP" evidence="1">
    <location>
        <begin position="57"/>
        <end position="366"/>
    </location>
</feature>
<protein>
    <submittedName>
        <fullName evidence="2">Cysteine synthase</fullName>
    </submittedName>
</protein>
<dbReference type="InterPro" id="IPR001926">
    <property type="entry name" value="TrpB-like_PALP"/>
</dbReference>
<organism evidence="2 3">
    <name type="scientific">Nitrosopumilus cobalaminigenes</name>
    <dbReference type="NCBI Taxonomy" id="1470066"/>
    <lineage>
        <taxon>Archaea</taxon>
        <taxon>Nitrososphaerota</taxon>
        <taxon>Nitrososphaeria</taxon>
        <taxon>Nitrosopumilales</taxon>
        <taxon>Nitrosopumilaceae</taxon>
        <taxon>Nitrosopumilus</taxon>
    </lineage>
</organism>
<dbReference type="InterPro" id="IPR050214">
    <property type="entry name" value="Cys_Synth/Cystath_Beta-Synth"/>
</dbReference>
<dbReference type="EMBL" id="CP026993">
    <property type="protein sequence ID" value="QLH03861.1"/>
    <property type="molecule type" value="Genomic_DNA"/>
</dbReference>
<dbReference type="Gene3D" id="3.40.50.1100">
    <property type="match status" value="4"/>
</dbReference>
<name>A0A7D5R9H7_9ARCH</name>
<reference evidence="2 3" key="1">
    <citation type="submission" date="2018-02" db="EMBL/GenBank/DDBJ databases">
        <title>Complete genome of Nitrosopumilus cobalaminigenes HCA1.</title>
        <authorList>
            <person name="Qin W."/>
            <person name="Zheng Y."/>
            <person name="Stahl D.A."/>
        </authorList>
    </citation>
    <scope>NUCLEOTIDE SEQUENCE [LARGE SCALE GENOMIC DNA]</scope>
    <source>
        <strain evidence="2 3">HCA1</strain>
    </source>
</reference>
<evidence type="ECO:0000313" key="3">
    <source>
        <dbReference type="Proteomes" id="UP000509771"/>
    </source>
</evidence>
<dbReference type="SUPFAM" id="SSF53686">
    <property type="entry name" value="Tryptophan synthase beta subunit-like PLP-dependent enzymes"/>
    <property type="match status" value="1"/>
</dbReference>
<dbReference type="Proteomes" id="UP000509771">
    <property type="component" value="Chromosome"/>
</dbReference>
<dbReference type="AlphaFoldDB" id="A0A7D5R9H7"/>